<organism evidence="1 2">
    <name type="scientific">Acrasis kona</name>
    <dbReference type="NCBI Taxonomy" id="1008807"/>
    <lineage>
        <taxon>Eukaryota</taxon>
        <taxon>Discoba</taxon>
        <taxon>Heterolobosea</taxon>
        <taxon>Tetramitia</taxon>
        <taxon>Eutetramitia</taxon>
        <taxon>Acrasidae</taxon>
        <taxon>Acrasis</taxon>
    </lineage>
</organism>
<evidence type="ECO:0000313" key="1">
    <source>
        <dbReference type="EMBL" id="KAL0478891.1"/>
    </source>
</evidence>
<dbReference type="InterPro" id="IPR001611">
    <property type="entry name" value="Leu-rich_rpt"/>
</dbReference>
<evidence type="ECO:0008006" key="3">
    <source>
        <dbReference type="Google" id="ProtNLM"/>
    </source>
</evidence>
<proteinExistence type="predicted"/>
<sequence>MSILDVMDVLSIIVMYLDTPTWIKFSYTCQLANSFKHNQQLMDNKEMRIKNLEVYYQTFSPPKKRLFDIFKKQHKKKAIQYNTTLKEIDVPITPLLFIRSLDLSYNFTRTRVRILQDSSIINLNVSGCYYLDCSDLSCLTQLESLKADGTCVTDAVLSTLTNLRKLSVSACRDVTCDTFLHMSKLQDLNISFCQGITDKGFENLSNITKLNMSGCVLVSNESLEFIKNVRVLSLRQCKQITDVGLCHLSKVVDLNIAGCNLVTDVGICNLDSVKTLILDGCGKLTDKALSPLGGVRRLSVRNCVRLTDACLDHLHCIQFLDVSDCYQISQKSLSKLSFCSVTKKC</sequence>
<dbReference type="Pfam" id="PF13516">
    <property type="entry name" value="LRR_6"/>
    <property type="match status" value="1"/>
</dbReference>
<reference evidence="1 2" key="1">
    <citation type="submission" date="2024-03" db="EMBL/GenBank/DDBJ databases">
        <title>The Acrasis kona genome and developmental transcriptomes reveal deep origins of eukaryotic multicellular pathways.</title>
        <authorList>
            <person name="Sheikh S."/>
            <person name="Fu C.-J."/>
            <person name="Brown M.W."/>
            <person name="Baldauf S.L."/>
        </authorList>
    </citation>
    <scope>NUCLEOTIDE SEQUENCE [LARGE SCALE GENOMIC DNA]</scope>
    <source>
        <strain evidence="1 2">ATCC MYA-3509</strain>
    </source>
</reference>
<comment type="caution">
    <text evidence="1">The sequence shown here is derived from an EMBL/GenBank/DDBJ whole genome shotgun (WGS) entry which is preliminary data.</text>
</comment>
<keyword evidence="2" id="KW-1185">Reference proteome</keyword>
<dbReference type="GO" id="GO:0031146">
    <property type="term" value="P:SCF-dependent proteasomal ubiquitin-dependent protein catabolic process"/>
    <property type="evidence" value="ECO:0007669"/>
    <property type="project" value="TreeGrafter"/>
</dbReference>
<dbReference type="InterPro" id="IPR006553">
    <property type="entry name" value="Leu-rich_rpt_Cys-con_subtyp"/>
</dbReference>
<dbReference type="GO" id="GO:0019005">
    <property type="term" value="C:SCF ubiquitin ligase complex"/>
    <property type="evidence" value="ECO:0007669"/>
    <property type="project" value="TreeGrafter"/>
</dbReference>
<accession>A0AAW2YPL8</accession>
<dbReference type="AlphaFoldDB" id="A0AAW2YPL8"/>
<protein>
    <recommendedName>
        <fullName evidence="3">F-box/LRR-repeat protein 13</fullName>
    </recommendedName>
</protein>
<dbReference type="InterPro" id="IPR032675">
    <property type="entry name" value="LRR_dom_sf"/>
</dbReference>
<dbReference type="EMBL" id="JAOPGA020000476">
    <property type="protein sequence ID" value="KAL0478891.1"/>
    <property type="molecule type" value="Genomic_DNA"/>
</dbReference>
<evidence type="ECO:0000313" key="2">
    <source>
        <dbReference type="Proteomes" id="UP001431209"/>
    </source>
</evidence>
<name>A0AAW2YPL8_9EUKA</name>
<dbReference type="Proteomes" id="UP001431209">
    <property type="component" value="Unassembled WGS sequence"/>
</dbReference>
<dbReference type="PANTHER" id="PTHR13318">
    <property type="entry name" value="PARTNER OF PAIRED, ISOFORM B-RELATED"/>
    <property type="match status" value="1"/>
</dbReference>
<gene>
    <name evidence="1" type="ORF">AKO1_010738</name>
</gene>
<dbReference type="SMART" id="SM00367">
    <property type="entry name" value="LRR_CC"/>
    <property type="match status" value="5"/>
</dbReference>
<dbReference type="SUPFAM" id="SSF52058">
    <property type="entry name" value="L domain-like"/>
    <property type="match status" value="1"/>
</dbReference>
<dbReference type="Gene3D" id="3.80.10.10">
    <property type="entry name" value="Ribonuclease Inhibitor"/>
    <property type="match status" value="2"/>
</dbReference>